<reference evidence="2" key="1">
    <citation type="submission" date="2021-06" db="EMBL/GenBank/DDBJ databases">
        <authorList>
            <person name="Kallberg Y."/>
            <person name="Tangrot J."/>
            <person name="Rosling A."/>
        </authorList>
    </citation>
    <scope>NUCLEOTIDE SEQUENCE</scope>
    <source>
        <strain evidence="2">BR232B</strain>
    </source>
</reference>
<organism evidence="2 3">
    <name type="scientific">Paraglomus brasilianum</name>
    <dbReference type="NCBI Taxonomy" id="144538"/>
    <lineage>
        <taxon>Eukaryota</taxon>
        <taxon>Fungi</taxon>
        <taxon>Fungi incertae sedis</taxon>
        <taxon>Mucoromycota</taxon>
        <taxon>Glomeromycotina</taxon>
        <taxon>Glomeromycetes</taxon>
        <taxon>Paraglomerales</taxon>
        <taxon>Paraglomeraceae</taxon>
        <taxon>Paraglomus</taxon>
    </lineage>
</organism>
<feature type="region of interest" description="Disordered" evidence="1">
    <location>
        <begin position="20"/>
        <end position="96"/>
    </location>
</feature>
<name>A0A9N9G2F6_9GLOM</name>
<feature type="compositionally biased region" description="Polar residues" evidence="1">
    <location>
        <begin position="111"/>
        <end position="121"/>
    </location>
</feature>
<evidence type="ECO:0000313" key="2">
    <source>
        <dbReference type="EMBL" id="CAG8575071.1"/>
    </source>
</evidence>
<feature type="compositionally biased region" description="Basic residues" evidence="1">
    <location>
        <begin position="72"/>
        <end position="82"/>
    </location>
</feature>
<feature type="compositionally biased region" description="Low complexity" evidence="1">
    <location>
        <begin position="198"/>
        <end position="209"/>
    </location>
</feature>
<protein>
    <submittedName>
        <fullName evidence="2">4629_t:CDS:1</fullName>
    </submittedName>
</protein>
<keyword evidence="3" id="KW-1185">Reference proteome</keyword>
<dbReference type="OrthoDB" id="10485410at2759"/>
<dbReference type="EMBL" id="CAJVPI010000825">
    <property type="protein sequence ID" value="CAG8575071.1"/>
    <property type="molecule type" value="Genomic_DNA"/>
</dbReference>
<accession>A0A9N9G2F6</accession>
<comment type="caution">
    <text evidence="2">The sequence shown here is derived from an EMBL/GenBank/DDBJ whole genome shotgun (WGS) entry which is preliminary data.</text>
</comment>
<dbReference type="AlphaFoldDB" id="A0A9N9G2F6"/>
<gene>
    <name evidence="2" type="ORF">PBRASI_LOCUS6312</name>
</gene>
<proteinExistence type="predicted"/>
<evidence type="ECO:0000256" key="1">
    <source>
        <dbReference type="SAM" id="MobiDB-lite"/>
    </source>
</evidence>
<feature type="region of interest" description="Disordered" evidence="1">
    <location>
        <begin position="189"/>
        <end position="209"/>
    </location>
</feature>
<sequence length="209" mass="23908">MIKSKARKLRRYLRRVFSGSSYKHQRQQTSFPSISQEIGQPDQNFTSTNNNNINPRQQLVESRVKPQNSSPSRRRNSLKRHNSVNPLGKQQYNSDAQLSINTKPEGLRKTPATTTQPFDSSTLKRTWTLKRRPPSPPSYMLVVPDPADVFIPTIKLTPAPKCINGCTAQHGYSPTDVQEMNTDLLNPYFQSKRRRNTTGRTRSNGRIQQ</sequence>
<evidence type="ECO:0000313" key="3">
    <source>
        <dbReference type="Proteomes" id="UP000789739"/>
    </source>
</evidence>
<feature type="compositionally biased region" description="Polar residues" evidence="1">
    <location>
        <begin position="83"/>
        <end position="96"/>
    </location>
</feature>
<feature type="region of interest" description="Disordered" evidence="1">
    <location>
        <begin position="102"/>
        <end position="121"/>
    </location>
</feature>
<dbReference type="Proteomes" id="UP000789739">
    <property type="component" value="Unassembled WGS sequence"/>
</dbReference>
<feature type="compositionally biased region" description="Polar residues" evidence="1">
    <location>
        <begin position="20"/>
        <end position="48"/>
    </location>
</feature>